<evidence type="ECO:0008006" key="4">
    <source>
        <dbReference type="Google" id="ProtNLM"/>
    </source>
</evidence>
<accession>A0ABD6DJL8</accession>
<dbReference type="AlphaFoldDB" id="A0ABD6DJL8"/>
<proteinExistence type="predicted"/>
<dbReference type="RefSeq" id="WP_256401403.1">
    <property type="nucleotide sequence ID" value="NZ_JANHJR010000003.1"/>
</dbReference>
<sequence length="118" mass="11829">MTGSSPGYRDVVAGVTEAHWPVALVAFVPFLGYFVATDQPTLALAMAATALAAAHAFVVGIALGRGDRNVALGVGALTAVVVAVSAVALVELAAVVFLFGSLVCLPAASLGHAAWRRA</sequence>
<dbReference type="Proteomes" id="UP001597034">
    <property type="component" value="Unassembled WGS sequence"/>
</dbReference>
<reference evidence="2 3" key="1">
    <citation type="journal article" date="2019" name="Int. J. Syst. Evol. Microbiol.">
        <title>The Global Catalogue of Microorganisms (GCM) 10K type strain sequencing project: providing services to taxonomists for standard genome sequencing and annotation.</title>
        <authorList>
            <consortium name="The Broad Institute Genomics Platform"/>
            <consortium name="The Broad Institute Genome Sequencing Center for Infectious Disease"/>
            <person name="Wu L."/>
            <person name="Ma J."/>
        </authorList>
    </citation>
    <scope>NUCLEOTIDE SEQUENCE [LARGE SCALE GENOMIC DNA]</scope>
    <source>
        <strain evidence="2 3">CGMCC 1.10390</strain>
    </source>
</reference>
<comment type="caution">
    <text evidence="2">The sequence shown here is derived from an EMBL/GenBank/DDBJ whole genome shotgun (WGS) entry which is preliminary data.</text>
</comment>
<evidence type="ECO:0000256" key="1">
    <source>
        <dbReference type="SAM" id="Phobius"/>
    </source>
</evidence>
<keyword evidence="1" id="KW-0812">Transmembrane</keyword>
<feature type="transmembrane region" description="Helical" evidence="1">
    <location>
        <begin position="12"/>
        <end position="36"/>
    </location>
</feature>
<dbReference type="EMBL" id="JBHUDO010000003">
    <property type="protein sequence ID" value="MFD1646509.1"/>
    <property type="molecule type" value="Genomic_DNA"/>
</dbReference>
<organism evidence="2 3">
    <name type="scientific">Haloarchaeobius litoreus</name>
    <dbReference type="NCBI Taxonomy" id="755306"/>
    <lineage>
        <taxon>Archaea</taxon>
        <taxon>Methanobacteriati</taxon>
        <taxon>Methanobacteriota</taxon>
        <taxon>Stenosarchaea group</taxon>
        <taxon>Halobacteria</taxon>
        <taxon>Halobacteriales</taxon>
        <taxon>Halorubellaceae</taxon>
        <taxon>Haloarchaeobius</taxon>
    </lineage>
</organism>
<gene>
    <name evidence="2" type="ORF">ACFSBL_12540</name>
</gene>
<evidence type="ECO:0000313" key="3">
    <source>
        <dbReference type="Proteomes" id="UP001597034"/>
    </source>
</evidence>
<name>A0ABD6DJL8_9EURY</name>
<protein>
    <recommendedName>
        <fullName evidence="4">SPW repeat-containing protein</fullName>
    </recommendedName>
</protein>
<keyword evidence="3" id="KW-1185">Reference proteome</keyword>
<keyword evidence="1" id="KW-1133">Transmembrane helix</keyword>
<feature type="transmembrane region" description="Helical" evidence="1">
    <location>
        <begin position="42"/>
        <end position="63"/>
    </location>
</feature>
<feature type="transmembrane region" description="Helical" evidence="1">
    <location>
        <begin position="70"/>
        <end position="90"/>
    </location>
</feature>
<feature type="transmembrane region" description="Helical" evidence="1">
    <location>
        <begin position="96"/>
        <end position="115"/>
    </location>
</feature>
<evidence type="ECO:0000313" key="2">
    <source>
        <dbReference type="EMBL" id="MFD1646509.1"/>
    </source>
</evidence>
<keyword evidence="1" id="KW-0472">Membrane</keyword>